<feature type="compositionally biased region" description="Basic and acidic residues" evidence="1">
    <location>
        <begin position="10"/>
        <end position="46"/>
    </location>
</feature>
<sequence>MLKKLFGGGKKKEFFLELDEKDKTPASEPKAEKPAPEAKETPEPKAEASQPEATETTEKPAPAKKKAKKKSVKKAAKKQEPKTEIVPTSPALSNGQVAKKEEPKEVEFATKFYMMSTPRRRPGPSLNNFKNMASQVKTRRG</sequence>
<feature type="compositionally biased region" description="Basic and acidic residues" evidence="1">
    <location>
        <begin position="98"/>
        <end position="108"/>
    </location>
</feature>
<reference evidence="2 3" key="1">
    <citation type="submission" date="2007-03" db="EMBL/GenBank/DDBJ databases">
        <authorList>
            <person name="Stal L."/>
            <person name="Ferriera S."/>
            <person name="Johnson J."/>
            <person name="Kravitz S."/>
            <person name="Beeson K."/>
            <person name="Sutton G."/>
            <person name="Rogers Y.-H."/>
            <person name="Friedman R."/>
            <person name="Frazier M."/>
            <person name="Venter J.C."/>
        </authorList>
    </citation>
    <scope>NUCLEOTIDE SEQUENCE [LARGE SCALE GENOMIC DNA]</scope>
    <source>
        <strain evidence="2 3">CCY0110</strain>
    </source>
</reference>
<dbReference type="AlphaFoldDB" id="A3IQC2"/>
<evidence type="ECO:0000256" key="1">
    <source>
        <dbReference type="SAM" id="MobiDB-lite"/>
    </source>
</evidence>
<feature type="region of interest" description="Disordered" evidence="1">
    <location>
        <begin position="1"/>
        <end position="141"/>
    </location>
</feature>
<evidence type="ECO:0000313" key="2">
    <source>
        <dbReference type="EMBL" id="EAZ91462.1"/>
    </source>
</evidence>
<accession>A3IQC2</accession>
<dbReference type="RefSeq" id="WP_008275588.1">
    <property type="nucleotide sequence ID" value="NZ_AAXW01000014.1"/>
</dbReference>
<dbReference type="OrthoDB" id="468587at2"/>
<keyword evidence="3" id="KW-1185">Reference proteome</keyword>
<feature type="compositionally biased region" description="Basic residues" evidence="1">
    <location>
        <begin position="62"/>
        <end position="76"/>
    </location>
</feature>
<evidence type="ECO:0000313" key="3">
    <source>
        <dbReference type="Proteomes" id="UP000003781"/>
    </source>
</evidence>
<feature type="compositionally biased region" description="Polar residues" evidence="1">
    <location>
        <begin position="125"/>
        <end position="141"/>
    </location>
</feature>
<dbReference type="eggNOG" id="ENOG5030QDJ">
    <property type="taxonomic scope" value="Bacteria"/>
</dbReference>
<organism evidence="2 3">
    <name type="scientific">Crocosphaera chwakensis CCY0110</name>
    <dbReference type="NCBI Taxonomy" id="391612"/>
    <lineage>
        <taxon>Bacteria</taxon>
        <taxon>Bacillati</taxon>
        <taxon>Cyanobacteriota</taxon>
        <taxon>Cyanophyceae</taxon>
        <taxon>Oscillatoriophycideae</taxon>
        <taxon>Chroococcales</taxon>
        <taxon>Aphanothecaceae</taxon>
        <taxon>Crocosphaera</taxon>
        <taxon>Crocosphaera chwakensis</taxon>
    </lineage>
</organism>
<protein>
    <submittedName>
        <fullName evidence="2">Uncharacterized protein</fullName>
    </submittedName>
</protein>
<gene>
    <name evidence="2" type="ORF">CY0110_05812</name>
</gene>
<proteinExistence type="predicted"/>
<name>A3IQC2_9CHRO</name>
<comment type="caution">
    <text evidence="2">The sequence shown here is derived from an EMBL/GenBank/DDBJ whole genome shotgun (WGS) entry which is preliminary data.</text>
</comment>
<dbReference type="EMBL" id="AAXW01000014">
    <property type="protein sequence ID" value="EAZ91462.1"/>
    <property type="molecule type" value="Genomic_DNA"/>
</dbReference>
<dbReference type="Proteomes" id="UP000003781">
    <property type="component" value="Unassembled WGS sequence"/>
</dbReference>